<keyword evidence="2" id="KW-0238">DNA-binding</keyword>
<proteinExistence type="predicted"/>
<keyword evidence="6" id="KW-1185">Reference proteome</keyword>
<protein>
    <submittedName>
        <fullName evidence="5">AraC family transcriptional regulator</fullName>
    </submittedName>
</protein>
<sequence>MTQQVPIGQEAPLHSATGPWTVLAVVTSSAARVELRRYELPRPNEMWELDEAPILSIVMPRAEGTQGEIMFDLGDRRRHKVGRLMLRPGGIAMHSRGDGGTLDILTCRFDPVRFAAVTGLSDWDSRRLSRCASITSPVLMALAERLKQETVTPGYGSEMAVEALVQLAMVELARLFRRPRQADAAQGGLAPWQLARIEEALRSSDGEWPTTQALASLCGISRSHLSRSFAATAGMALSDHAAAIRMERAQDMIRGGVLPMSRIAEALGFATASAFSAAFRRATGLTPRAFRQGFH</sequence>
<dbReference type="PRINTS" id="PR00032">
    <property type="entry name" value="HTHARAC"/>
</dbReference>
<dbReference type="RefSeq" id="WP_247232822.1">
    <property type="nucleotide sequence ID" value="NZ_JALKHS010000010.1"/>
</dbReference>
<comment type="caution">
    <text evidence="5">The sequence shown here is derived from an EMBL/GenBank/DDBJ whole genome shotgun (WGS) entry which is preliminary data.</text>
</comment>
<organism evidence="5 6">
    <name type="scientific">Sphingobium agri</name>
    <dbReference type="NCBI Taxonomy" id="2933566"/>
    <lineage>
        <taxon>Bacteria</taxon>
        <taxon>Pseudomonadati</taxon>
        <taxon>Pseudomonadota</taxon>
        <taxon>Alphaproteobacteria</taxon>
        <taxon>Sphingomonadales</taxon>
        <taxon>Sphingomonadaceae</taxon>
        <taxon>Sphingobium</taxon>
    </lineage>
</organism>
<dbReference type="Proteomes" id="UP001203512">
    <property type="component" value="Unassembled WGS sequence"/>
</dbReference>
<dbReference type="InterPro" id="IPR020449">
    <property type="entry name" value="Tscrpt_reg_AraC-type_HTH"/>
</dbReference>
<dbReference type="InterPro" id="IPR009057">
    <property type="entry name" value="Homeodomain-like_sf"/>
</dbReference>
<dbReference type="InterPro" id="IPR018062">
    <property type="entry name" value="HTH_AraC-typ_CS"/>
</dbReference>
<name>A0ABT0DZC9_9SPHN</name>
<dbReference type="PANTHER" id="PTHR46796">
    <property type="entry name" value="HTH-TYPE TRANSCRIPTIONAL ACTIVATOR RHAS-RELATED"/>
    <property type="match status" value="1"/>
</dbReference>
<dbReference type="EMBL" id="JALKHS010000010">
    <property type="protein sequence ID" value="MCK0532479.1"/>
    <property type="molecule type" value="Genomic_DNA"/>
</dbReference>
<feature type="domain" description="HTH araC/xylS-type" evidence="4">
    <location>
        <begin position="195"/>
        <end position="293"/>
    </location>
</feature>
<keyword evidence="3" id="KW-0804">Transcription</keyword>
<dbReference type="Pfam" id="PF12833">
    <property type="entry name" value="HTH_18"/>
    <property type="match status" value="1"/>
</dbReference>
<evidence type="ECO:0000259" key="4">
    <source>
        <dbReference type="PROSITE" id="PS01124"/>
    </source>
</evidence>
<gene>
    <name evidence="5" type="ORF">MU848_12890</name>
</gene>
<evidence type="ECO:0000256" key="1">
    <source>
        <dbReference type="ARBA" id="ARBA00023015"/>
    </source>
</evidence>
<accession>A0ABT0DZC9</accession>
<dbReference type="PROSITE" id="PS00041">
    <property type="entry name" value="HTH_ARAC_FAMILY_1"/>
    <property type="match status" value="1"/>
</dbReference>
<dbReference type="SUPFAM" id="SSF46689">
    <property type="entry name" value="Homeodomain-like"/>
    <property type="match status" value="1"/>
</dbReference>
<dbReference type="InterPro" id="IPR018060">
    <property type="entry name" value="HTH_AraC"/>
</dbReference>
<dbReference type="Gene3D" id="1.10.10.60">
    <property type="entry name" value="Homeodomain-like"/>
    <property type="match status" value="2"/>
</dbReference>
<evidence type="ECO:0000313" key="5">
    <source>
        <dbReference type="EMBL" id="MCK0532479.1"/>
    </source>
</evidence>
<keyword evidence="1" id="KW-0805">Transcription regulation</keyword>
<dbReference type="InterPro" id="IPR050204">
    <property type="entry name" value="AraC_XylS_family_regulators"/>
</dbReference>
<evidence type="ECO:0000313" key="6">
    <source>
        <dbReference type="Proteomes" id="UP001203512"/>
    </source>
</evidence>
<evidence type="ECO:0000256" key="3">
    <source>
        <dbReference type="ARBA" id="ARBA00023163"/>
    </source>
</evidence>
<reference evidence="5 6" key="1">
    <citation type="submission" date="2022-04" db="EMBL/GenBank/DDBJ databases">
        <authorList>
            <person name="Huq M.A."/>
        </authorList>
    </citation>
    <scope>NUCLEOTIDE SEQUENCE [LARGE SCALE GENOMIC DNA]</scope>
    <source>
        <strain evidence="5 6">MAH-33</strain>
    </source>
</reference>
<dbReference type="PROSITE" id="PS01124">
    <property type="entry name" value="HTH_ARAC_FAMILY_2"/>
    <property type="match status" value="1"/>
</dbReference>
<evidence type="ECO:0000256" key="2">
    <source>
        <dbReference type="ARBA" id="ARBA00023125"/>
    </source>
</evidence>
<dbReference type="SMART" id="SM00342">
    <property type="entry name" value="HTH_ARAC"/>
    <property type="match status" value="1"/>
</dbReference>